<protein>
    <submittedName>
        <fullName evidence="2">Uncharacterized protein</fullName>
    </submittedName>
</protein>
<accession>A0A8T9C727</accession>
<evidence type="ECO:0000313" key="3">
    <source>
        <dbReference type="Proteomes" id="UP000469558"/>
    </source>
</evidence>
<gene>
    <name evidence="2" type="ORF">LSUE1_G009065</name>
</gene>
<comment type="caution">
    <text evidence="2">The sequence shown here is derived from an EMBL/GenBank/DDBJ whole genome shotgun (WGS) entry which is preliminary data.</text>
</comment>
<feature type="chain" id="PRO_5035943355" evidence="1">
    <location>
        <begin position="26"/>
        <end position="303"/>
    </location>
</feature>
<dbReference type="EMBL" id="QGMK01001123">
    <property type="protein sequence ID" value="TVY73296.1"/>
    <property type="molecule type" value="Genomic_DNA"/>
</dbReference>
<evidence type="ECO:0000256" key="1">
    <source>
        <dbReference type="SAM" id="SignalP"/>
    </source>
</evidence>
<proteinExistence type="predicted"/>
<dbReference type="Proteomes" id="UP000469558">
    <property type="component" value="Unassembled WGS sequence"/>
</dbReference>
<dbReference type="OrthoDB" id="3494145at2759"/>
<sequence>MLFYCLHHNIRSLVAAFIFSSLAQAQDTSSCLYTEHNAANSTGSILIPGFEPLCPSPSTQNSTWTISTAINQNPDPASNSYSVEQTFWLDASPSIDTSPANLSYTGCAILLTGFSSPRISKGNDVPNGCGGVFSSDCYNAITETIDTFLFEHLPLTDISTICNSIIATPPTQCKDYAWKSVTATQAFGNPSFSQSSNASCPSNVFNGTIDLVTQTSPPTSPLTNFTTYDALVKQASPLVLAGFTKNITDQTPRWVTSALVCLTPNATAQGSRVPESSGTKGRVALGTLVLALGVSLALGVGVL</sequence>
<organism evidence="2 3">
    <name type="scientific">Lachnellula suecica</name>
    <dbReference type="NCBI Taxonomy" id="602035"/>
    <lineage>
        <taxon>Eukaryota</taxon>
        <taxon>Fungi</taxon>
        <taxon>Dikarya</taxon>
        <taxon>Ascomycota</taxon>
        <taxon>Pezizomycotina</taxon>
        <taxon>Leotiomycetes</taxon>
        <taxon>Helotiales</taxon>
        <taxon>Lachnaceae</taxon>
        <taxon>Lachnellula</taxon>
    </lineage>
</organism>
<keyword evidence="1" id="KW-0732">Signal</keyword>
<dbReference type="AlphaFoldDB" id="A0A8T9C727"/>
<feature type="signal peptide" evidence="1">
    <location>
        <begin position="1"/>
        <end position="25"/>
    </location>
</feature>
<reference evidence="2 3" key="1">
    <citation type="submission" date="2018-05" db="EMBL/GenBank/DDBJ databases">
        <title>Genome sequencing and assembly of the regulated plant pathogen Lachnellula willkommii and related sister species for the development of diagnostic species identification markers.</title>
        <authorList>
            <person name="Giroux E."/>
            <person name="Bilodeau G."/>
        </authorList>
    </citation>
    <scope>NUCLEOTIDE SEQUENCE [LARGE SCALE GENOMIC DNA]</scope>
    <source>
        <strain evidence="2 3">CBS 268.59</strain>
    </source>
</reference>
<evidence type="ECO:0000313" key="2">
    <source>
        <dbReference type="EMBL" id="TVY73296.1"/>
    </source>
</evidence>
<name>A0A8T9C727_9HELO</name>
<keyword evidence="3" id="KW-1185">Reference proteome</keyword>